<proteinExistence type="predicted"/>
<evidence type="ECO:0000313" key="2">
    <source>
        <dbReference type="Proteomes" id="UP001500752"/>
    </source>
</evidence>
<reference evidence="2" key="1">
    <citation type="journal article" date="2019" name="Int. J. Syst. Evol. Microbiol.">
        <title>The Global Catalogue of Microorganisms (GCM) 10K type strain sequencing project: providing services to taxonomists for standard genome sequencing and annotation.</title>
        <authorList>
            <consortium name="The Broad Institute Genomics Platform"/>
            <consortium name="The Broad Institute Genome Sequencing Center for Infectious Disease"/>
            <person name="Wu L."/>
            <person name="Ma J."/>
        </authorList>
    </citation>
    <scope>NUCLEOTIDE SEQUENCE [LARGE SCALE GENOMIC DNA]</scope>
    <source>
        <strain evidence="2">JCM 30742</strain>
    </source>
</reference>
<protein>
    <submittedName>
        <fullName evidence="1">Uncharacterized protein</fullName>
    </submittedName>
</protein>
<sequence>MFGNLCRRIPILQLAHSVTLSPPSDNSENPHLANLAGWGFVSCLHAFEVDQEKIEGEPEQQERQFVDEVRIVVFVVEEHGSAFPSRGETATAGGPLLLETSAVMSPPYVEAELAAASSREPSLSIVATQPVAVLFLSAEKLGILPLLHKKPPPSHAAVWGFSCVQG</sequence>
<gene>
    <name evidence="1" type="ORF">GCM10023081_20130</name>
</gene>
<organism evidence="1 2">
    <name type="scientific">Arthrobacter ginkgonis</name>
    <dbReference type="NCBI Taxonomy" id="1630594"/>
    <lineage>
        <taxon>Bacteria</taxon>
        <taxon>Bacillati</taxon>
        <taxon>Actinomycetota</taxon>
        <taxon>Actinomycetes</taxon>
        <taxon>Micrococcales</taxon>
        <taxon>Micrococcaceae</taxon>
        <taxon>Arthrobacter</taxon>
    </lineage>
</organism>
<name>A0ABP7C9R0_9MICC</name>
<keyword evidence="2" id="KW-1185">Reference proteome</keyword>
<evidence type="ECO:0000313" key="1">
    <source>
        <dbReference type="EMBL" id="GAA3682008.1"/>
    </source>
</evidence>
<dbReference type="EMBL" id="BAABEO010000012">
    <property type="protein sequence ID" value="GAA3682008.1"/>
    <property type="molecule type" value="Genomic_DNA"/>
</dbReference>
<comment type="caution">
    <text evidence="1">The sequence shown here is derived from an EMBL/GenBank/DDBJ whole genome shotgun (WGS) entry which is preliminary data.</text>
</comment>
<dbReference type="Proteomes" id="UP001500752">
    <property type="component" value="Unassembled WGS sequence"/>
</dbReference>
<accession>A0ABP7C9R0</accession>